<keyword evidence="2" id="KW-0472">Membrane</keyword>
<accession>A0AAN7AJG9</accession>
<feature type="signal peptide" evidence="3">
    <location>
        <begin position="1"/>
        <end position="27"/>
    </location>
</feature>
<keyword evidence="2" id="KW-1133">Transmembrane helix</keyword>
<keyword evidence="5" id="KW-1185">Reference proteome</keyword>
<keyword evidence="2" id="KW-0812">Transmembrane</keyword>
<evidence type="ECO:0000256" key="2">
    <source>
        <dbReference type="SAM" id="Phobius"/>
    </source>
</evidence>
<reference evidence="4" key="2">
    <citation type="submission" date="2023-05" db="EMBL/GenBank/DDBJ databases">
        <authorList>
            <consortium name="Lawrence Berkeley National Laboratory"/>
            <person name="Steindorff A."/>
            <person name="Hensen N."/>
            <person name="Bonometti L."/>
            <person name="Westerberg I."/>
            <person name="Brannstrom I.O."/>
            <person name="Guillou S."/>
            <person name="Cros-Aarteil S."/>
            <person name="Calhoun S."/>
            <person name="Haridas S."/>
            <person name="Kuo A."/>
            <person name="Mondo S."/>
            <person name="Pangilinan J."/>
            <person name="Riley R."/>
            <person name="Labutti K."/>
            <person name="Andreopoulos B."/>
            <person name="Lipzen A."/>
            <person name="Chen C."/>
            <person name="Yanf M."/>
            <person name="Daum C."/>
            <person name="Ng V."/>
            <person name="Clum A."/>
            <person name="Ohm R."/>
            <person name="Martin F."/>
            <person name="Silar P."/>
            <person name="Natvig D."/>
            <person name="Lalanne C."/>
            <person name="Gautier V."/>
            <person name="Ament-Velasquez S.L."/>
            <person name="Kruys A."/>
            <person name="Hutchinson M.I."/>
            <person name="Powell A.J."/>
            <person name="Barry K."/>
            <person name="Miller A.N."/>
            <person name="Grigoriev I.V."/>
            <person name="Debuchy R."/>
            <person name="Gladieux P."/>
            <person name="Thoren M.H."/>
            <person name="Johannesson H."/>
        </authorList>
    </citation>
    <scope>NUCLEOTIDE SEQUENCE</scope>
    <source>
        <strain evidence="4">PSN309</strain>
    </source>
</reference>
<dbReference type="AlphaFoldDB" id="A0AAN7AJG9"/>
<dbReference type="EMBL" id="MU864362">
    <property type="protein sequence ID" value="KAK4190971.1"/>
    <property type="molecule type" value="Genomic_DNA"/>
</dbReference>
<organism evidence="4 5">
    <name type="scientific">Podospora australis</name>
    <dbReference type="NCBI Taxonomy" id="1536484"/>
    <lineage>
        <taxon>Eukaryota</taxon>
        <taxon>Fungi</taxon>
        <taxon>Dikarya</taxon>
        <taxon>Ascomycota</taxon>
        <taxon>Pezizomycotina</taxon>
        <taxon>Sordariomycetes</taxon>
        <taxon>Sordariomycetidae</taxon>
        <taxon>Sordariales</taxon>
        <taxon>Podosporaceae</taxon>
        <taxon>Podospora</taxon>
    </lineage>
</organism>
<sequence>MRTSTPQIRAFALISATSLWAAAGVLADPNAPCYWPSTEPDGEFALGYFPCHAFGKEVSSCCAPGWTCFSNSLCMATTPSRSWPNITIGAVQRGACTAPKWDNNACGSICLTGDNYDGKLAYCGNNRYCCMGDFETGKCTCEEGGGNFEQDGEAIAQTIIQVTDTTFTGRPSPTTAAPPASFRSTESESATTSTSTTLSTLVTSGSSSSTDPTSSPTSTAEPASDGGEEEDKSRKKKLVISLAVAIPVGVIAIAFLAAWLITKRRRDKASKIGAAPEPEHSAVGNEPSYDMGLAENHQNGVNFGQHYYQQK</sequence>
<evidence type="ECO:0000256" key="3">
    <source>
        <dbReference type="SAM" id="SignalP"/>
    </source>
</evidence>
<feature type="region of interest" description="Disordered" evidence="1">
    <location>
        <begin position="270"/>
        <end position="311"/>
    </location>
</feature>
<feature type="region of interest" description="Disordered" evidence="1">
    <location>
        <begin position="165"/>
        <end position="233"/>
    </location>
</feature>
<feature type="chain" id="PRO_5042850448" description="Mid2 domain-containing protein" evidence="3">
    <location>
        <begin position="28"/>
        <end position="311"/>
    </location>
</feature>
<evidence type="ECO:0000313" key="4">
    <source>
        <dbReference type="EMBL" id="KAK4190971.1"/>
    </source>
</evidence>
<evidence type="ECO:0008006" key="6">
    <source>
        <dbReference type="Google" id="ProtNLM"/>
    </source>
</evidence>
<reference evidence="4" key="1">
    <citation type="journal article" date="2023" name="Mol. Phylogenet. Evol.">
        <title>Genome-scale phylogeny and comparative genomics of the fungal order Sordariales.</title>
        <authorList>
            <person name="Hensen N."/>
            <person name="Bonometti L."/>
            <person name="Westerberg I."/>
            <person name="Brannstrom I.O."/>
            <person name="Guillou S."/>
            <person name="Cros-Aarteil S."/>
            <person name="Calhoun S."/>
            <person name="Haridas S."/>
            <person name="Kuo A."/>
            <person name="Mondo S."/>
            <person name="Pangilinan J."/>
            <person name="Riley R."/>
            <person name="LaButti K."/>
            <person name="Andreopoulos B."/>
            <person name="Lipzen A."/>
            <person name="Chen C."/>
            <person name="Yan M."/>
            <person name="Daum C."/>
            <person name="Ng V."/>
            <person name="Clum A."/>
            <person name="Steindorff A."/>
            <person name="Ohm R.A."/>
            <person name="Martin F."/>
            <person name="Silar P."/>
            <person name="Natvig D.O."/>
            <person name="Lalanne C."/>
            <person name="Gautier V."/>
            <person name="Ament-Velasquez S.L."/>
            <person name="Kruys A."/>
            <person name="Hutchinson M.I."/>
            <person name="Powell A.J."/>
            <person name="Barry K."/>
            <person name="Miller A.N."/>
            <person name="Grigoriev I.V."/>
            <person name="Debuchy R."/>
            <person name="Gladieux P."/>
            <person name="Hiltunen Thoren M."/>
            <person name="Johannesson H."/>
        </authorList>
    </citation>
    <scope>NUCLEOTIDE SEQUENCE</scope>
    <source>
        <strain evidence="4">PSN309</strain>
    </source>
</reference>
<evidence type="ECO:0000313" key="5">
    <source>
        <dbReference type="Proteomes" id="UP001302126"/>
    </source>
</evidence>
<keyword evidence="3" id="KW-0732">Signal</keyword>
<proteinExistence type="predicted"/>
<gene>
    <name evidence="4" type="ORF">QBC35DRAFT_45238</name>
</gene>
<feature type="compositionally biased region" description="Low complexity" evidence="1">
    <location>
        <begin position="170"/>
        <end position="224"/>
    </location>
</feature>
<dbReference type="Proteomes" id="UP001302126">
    <property type="component" value="Unassembled WGS sequence"/>
</dbReference>
<comment type="caution">
    <text evidence="4">The sequence shown here is derived from an EMBL/GenBank/DDBJ whole genome shotgun (WGS) entry which is preliminary data.</text>
</comment>
<feature type="compositionally biased region" description="Polar residues" evidence="1">
    <location>
        <begin position="296"/>
        <end position="311"/>
    </location>
</feature>
<name>A0AAN7AJG9_9PEZI</name>
<evidence type="ECO:0000256" key="1">
    <source>
        <dbReference type="SAM" id="MobiDB-lite"/>
    </source>
</evidence>
<feature type="transmembrane region" description="Helical" evidence="2">
    <location>
        <begin position="238"/>
        <end position="261"/>
    </location>
</feature>
<protein>
    <recommendedName>
        <fullName evidence="6">Mid2 domain-containing protein</fullName>
    </recommendedName>
</protein>